<reference evidence="3 4" key="1">
    <citation type="journal article" date="2007" name="PLoS Pathog.">
        <title>Genome sequence of Babesia bovis and comparative analysis of apicomplexan hemoprotozoa.</title>
        <authorList>
            <person name="Brayton K.A."/>
            <person name="Lau A.O.T."/>
            <person name="Herndon D.R."/>
            <person name="Hannick L."/>
            <person name="Kappmeyer L.S."/>
            <person name="Berens S.J."/>
            <person name="Bidwell S.L."/>
            <person name="Brown W.C."/>
            <person name="Crabtree J."/>
            <person name="Fadrosh D."/>
            <person name="Feldblum T."/>
            <person name="Forberger H.A."/>
            <person name="Haas B.J."/>
            <person name="Howell J.M."/>
            <person name="Khouri H."/>
            <person name="Koo H."/>
            <person name="Mann D.J."/>
            <person name="Norimine J."/>
            <person name="Paulsen I.T."/>
            <person name="Radune D."/>
            <person name="Ren Q."/>
            <person name="Smith R.K. Jr."/>
            <person name="Suarez C.E."/>
            <person name="White O."/>
            <person name="Wortman J.R."/>
            <person name="Knowles D.P. Jr."/>
            <person name="McElwain T.F."/>
            <person name="Nene V.M."/>
        </authorList>
    </citation>
    <scope>NUCLEOTIDE SEQUENCE [LARGE SCALE GENOMIC DNA]</scope>
    <source>
        <strain evidence="3">T2Bo</strain>
    </source>
</reference>
<accession>A7ATC4</accession>
<protein>
    <submittedName>
        <fullName evidence="3">SmORF</fullName>
    </submittedName>
</protein>
<organism evidence="3 4">
    <name type="scientific">Babesia bovis</name>
    <dbReference type="NCBI Taxonomy" id="5865"/>
    <lineage>
        <taxon>Eukaryota</taxon>
        <taxon>Sar</taxon>
        <taxon>Alveolata</taxon>
        <taxon>Apicomplexa</taxon>
        <taxon>Aconoidasida</taxon>
        <taxon>Piroplasmida</taxon>
        <taxon>Babesiidae</taxon>
        <taxon>Babesia</taxon>
    </lineage>
</organism>
<name>A7ATC4_BABBO</name>
<evidence type="ECO:0000256" key="1">
    <source>
        <dbReference type="SAM" id="SignalP"/>
    </source>
</evidence>
<dbReference type="InterPro" id="IPR056315">
    <property type="entry name" value="SmORF-like_dom_apicomplexa"/>
</dbReference>
<dbReference type="KEGG" id="bbo:BBOV_II002290"/>
<evidence type="ECO:0000259" key="2">
    <source>
        <dbReference type="Pfam" id="PF23503"/>
    </source>
</evidence>
<feature type="domain" description="SmORF-like" evidence="2">
    <location>
        <begin position="1"/>
        <end position="91"/>
    </location>
</feature>
<comment type="caution">
    <text evidence="3">The sequence shown here is derived from an EMBL/GenBank/DDBJ whole genome shotgun (WGS) entry which is preliminary data.</text>
</comment>
<dbReference type="InParanoid" id="A7ATC4"/>
<dbReference type="Proteomes" id="UP000002173">
    <property type="component" value="Unassembled WGS sequence"/>
</dbReference>
<sequence length="127" mass="14590">MVAFNTFSKLCVVVALGLSAIATSTEVAQEQPKKESFVSRFFGKNEKSATKSHYISEPKKITTQENTDTAHLLMFPLEWYLLPYPINRKYLLKALPFDLAKKVPEDCNEPIDPKVEERIREFFLFSV</sequence>
<gene>
    <name evidence="3" type="ORF">BBOV_II002290</name>
</gene>
<dbReference type="Pfam" id="PF23503">
    <property type="entry name" value="Microp_apicomplexa_5"/>
    <property type="match status" value="1"/>
</dbReference>
<feature type="chain" id="PRO_5002706219" evidence="1">
    <location>
        <begin position="25"/>
        <end position="127"/>
    </location>
</feature>
<keyword evidence="4" id="KW-1185">Reference proteome</keyword>
<evidence type="ECO:0000313" key="3">
    <source>
        <dbReference type="EMBL" id="EDO06185.1"/>
    </source>
</evidence>
<feature type="signal peptide" evidence="1">
    <location>
        <begin position="1"/>
        <end position="24"/>
    </location>
</feature>
<keyword evidence="1" id="KW-0732">Signal</keyword>
<dbReference type="VEuPathDB" id="PiroplasmaDB:BBOV_II002290"/>
<dbReference type="EMBL" id="AAXT01000003">
    <property type="protein sequence ID" value="EDO06185.1"/>
    <property type="molecule type" value="Genomic_DNA"/>
</dbReference>
<dbReference type="AlphaFoldDB" id="A7ATC4"/>
<evidence type="ECO:0000313" key="4">
    <source>
        <dbReference type="Proteomes" id="UP000002173"/>
    </source>
</evidence>
<reference evidence="4" key="3">
    <citation type="journal article" date="2021" name="Int. J. Parasitol.">
        <title>Comparative analysis of gene expression between Babesia bovis blood stages and kinetes allowed by improved genome annotation.</title>
        <authorList>
            <person name="Ueti M.W."/>
            <person name="Johnson W.C."/>
            <person name="Kappmeyer L.S."/>
            <person name="Herndon D.R."/>
            <person name="Mousel M.R."/>
            <person name="Reif K.E."/>
            <person name="Taus N.S."/>
            <person name="Ifeonu O.O."/>
            <person name="Silva J.C."/>
            <person name="Suarez C.E."/>
            <person name="Brayton K.A."/>
        </authorList>
    </citation>
    <scope>NUCLEOTIDE SEQUENCE [LARGE SCALE GENOMIC DNA]</scope>
</reference>
<dbReference type="RefSeq" id="XP_001609753.1">
    <property type="nucleotide sequence ID" value="XM_001609703.1"/>
</dbReference>
<reference evidence="4" key="2">
    <citation type="journal article" date="2020" name="Data Brief">
        <title>Transcriptome dataset of Babesia bovis life stages within vertebrate and invertebrate hosts.</title>
        <authorList>
            <person name="Ueti M.W."/>
            <person name="Johnson W.C."/>
            <person name="Kappmeyer L.S."/>
            <person name="Herndon D.R."/>
            <person name="Mousel M.R."/>
            <person name="Reif K.E."/>
            <person name="Taus N.S."/>
            <person name="Ifeonu O.O."/>
            <person name="Silva J.C."/>
            <person name="Suarez C.E."/>
            <person name="Brayton K.A."/>
        </authorList>
    </citation>
    <scope>NUCLEOTIDE SEQUENCE [LARGE SCALE GENOMIC DNA]</scope>
</reference>
<dbReference type="GeneID" id="5477981"/>
<proteinExistence type="predicted"/>